<dbReference type="Proteomes" id="UP001326110">
    <property type="component" value="Chromosome"/>
</dbReference>
<keyword evidence="1" id="KW-0732">Signal</keyword>
<evidence type="ECO:0000313" key="3">
    <source>
        <dbReference type="Proteomes" id="UP001326110"/>
    </source>
</evidence>
<organism evidence="2 3">
    <name type="scientific">Duganella zoogloeoides</name>
    <dbReference type="NCBI Taxonomy" id="75659"/>
    <lineage>
        <taxon>Bacteria</taxon>
        <taxon>Pseudomonadati</taxon>
        <taxon>Pseudomonadota</taxon>
        <taxon>Betaproteobacteria</taxon>
        <taxon>Burkholderiales</taxon>
        <taxon>Oxalobacteraceae</taxon>
        <taxon>Telluria group</taxon>
        <taxon>Duganella</taxon>
    </lineage>
</organism>
<evidence type="ECO:0000256" key="1">
    <source>
        <dbReference type="SAM" id="SignalP"/>
    </source>
</evidence>
<feature type="signal peptide" evidence="1">
    <location>
        <begin position="1"/>
        <end position="20"/>
    </location>
</feature>
<reference evidence="2 3" key="1">
    <citation type="submission" date="2023-11" db="EMBL/GenBank/DDBJ databases">
        <title>MicrobeMod: A computational toolkit for identifying prokaryotic methylation and restriction-modification with nanopore sequencing.</title>
        <authorList>
            <person name="Crits-Christoph A."/>
            <person name="Kang S.C."/>
            <person name="Lee H."/>
            <person name="Ostrov N."/>
        </authorList>
    </citation>
    <scope>NUCLEOTIDE SEQUENCE [LARGE SCALE GENOMIC DNA]</scope>
    <source>
        <strain evidence="2 3">ATCC 25935</strain>
    </source>
</reference>
<feature type="chain" id="PRO_5045781055" evidence="1">
    <location>
        <begin position="21"/>
        <end position="183"/>
    </location>
</feature>
<dbReference type="EMBL" id="CP140152">
    <property type="protein sequence ID" value="WQH06257.1"/>
    <property type="molecule type" value="Genomic_DNA"/>
</dbReference>
<sequence length="183" mass="20320">MKNIKYLALVLILYSGASNASNITHDNVMPMVTKSAKEFGERRANLFQPDSKISDAIGEGFVIPEDLREMPGEKIFIAGCRRHSCIEKAAAVVDKKNAKVIAFAIRNFECSYVLATGERNIPTGKSKSPVTCDREPLLSVYVLRTKKLATRPESEVEAVNNLSEWGKKVGAERKTLYIVENNE</sequence>
<evidence type="ECO:0000313" key="2">
    <source>
        <dbReference type="EMBL" id="WQH06257.1"/>
    </source>
</evidence>
<name>A0ABZ0Y474_9BURK</name>
<accession>A0ABZ0Y474</accession>
<keyword evidence="3" id="KW-1185">Reference proteome</keyword>
<protein>
    <submittedName>
        <fullName evidence="2">Uncharacterized protein</fullName>
    </submittedName>
</protein>
<gene>
    <name evidence="2" type="ORF">SR858_08005</name>
</gene>
<dbReference type="RefSeq" id="WP_154819879.1">
    <property type="nucleotide sequence ID" value="NZ_CP140152.1"/>
</dbReference>
<dbReference type="GeneID" id="43167008"/>
<proteinExistence type="predicted"/>